<dbReference type="eggNOG" id="COG1942">
    <property type="taxonomic scope" value="Bacteria"/>
</dbReference>
<protein>
    <submittedName>
        <fullName evidence="1">4-oxalocrotonate tautomerase</fullName>
    </submittedName>
</protein>
<dbReference type="Proteomes" id="UP000005952">
    <property type="component" value="Chromosome"/>
</dbReference>
<accession>N0B2L9</accession>
<keyword evidence="2" id="KW-1185">Reference proteome</keyword>
<sequence>MPLLRIDLYEGRTKDEKKTLLDALHRAMLAAFKVPERDRYQIVHEHDPATMIMEDTGLDIPRTEKFVMIQVTTRPRTREQKEQFYRLTVEELQKSCGIAPSDVMINLVSCTDEDWSFGLGRAQFLTGEL</sequence>
<evidence type="ECO:0000313" key="2">
    <source>
        <dbReference type="Proteomes" id="UP000005952"/>
    </source>
</evidence>
<dbReference type="InterPro" id="IPR014347">
    <property type="entry name" value="Tautomerase/MIF_sf"/>
</dbReference>
<dbReference type="Gene3D" id="3.30.429.10">
    <property type="entry name" value="Macrophage Migration Inhibitory Factor"/>
    <property type="match status" value="1"/>
</dbReference>
<proteinExistence type="predicted"/>
<dbReference type="Pfam" id="PF14552">
    <property type="entry name" value="Tautomerase_2"/>
    <property type="match status" value="1"/>
</dbReference>
<reference evidence="1 2" key="1">
    <citation type="journal article" date="2013" name="Genome Announc.">
        <title>Genome sequences for three denitrifying bacterial strains isolated from a uranium- and nitrate-contaminated subsurface environment.</title>
        <authorList>
            <person name="Venkatramanan R."/>
            <person name="Prakash O."/>
            <person name="Woyke T."/>
            <person name="Chain P."/>
            <person name="Goodwin L.A."/>
            <person name="Watson D."/>
            <person name="Brooks S."/>
            <person name="Kostka J.E."/>
            <person name="Green S.J."/>
        </authorList>
    </citation>
    <scope>NUCLEOTIDE SEQUENCE [LARGE SCALE GENOMIC DNA]</scope>
    <source>
        <strain evidence="1 2">1NES1</strain>
    </source>
</reference>
<dbReference type="HOGENOM" id="CLU_148073_0_0_5"/>
<dbReference type="EMBL" id="CP005587">
    <property type="protein sequence ID" value="AGK57223.1"/>
    <property type="molecule type" value="Genomic_DNA"/>
</dbReference>
<dbReference type="SUPFAM" id="SSF55331">
    <property type="entry name" value="Tautomerase/MIF"/>
    <property type="match status" value="1"/>
</dbReference>
<name>N0B2L9_9HYPH</name>
<dbReference type="InterPro" id="IPR037479">
    <property type="entry name" value="Tauto_MSAD"/>
</dbReference>
<organism evidence="1 2">
    <name type="scientific">Hyphomicrobium denitrificans 1NES1</name>
    <dbReference type="NCBI Taxonomy" id="670307"/>
    <lineage>
        <taxon>Bacteria</taxon>
        <taxon>Pseudomonadati</taxon>
        <taxon>Pseudomonadota</taxon>
        <taxon>Alphaproteobacteria</taxon>
        <taxon>Hyphomicrobiales</taxon>
        <taxon>Hyphomicrobiaceae</taxon>
        <taxon>Hyphomicrobium</taxon>
    </lineage>
</organism>
<dbReference type="AlphaFoldDB" id="N0B2L9"/>
<dbReference type="RefSeq" id="WP_015597260.1">
    <property type="nucleotide sequence ID" value="NC_021172.1"/>
</dbReference>
<evidence type="ECO:0000313" key="1">
    <source>
        <dbReference type="EMBL" id="AGK57223.1"/>
    </source>
</evidence>
<gene>
    <name evidence="1" type="ORF">HYPDE_27718</name>
</gene>
<dbReference type="KEGG" id="hdt:HYPDE_27718"/>
<dbReference type="PANTHER" id="PTHR38460:SF1">
    <property type="entry name" value="TAUTOMERASE YOLI-RELATED"/>
    <property type="match status" value="1"/>
</dbReference>
<dbReference type="STRING" id="670307.HYPDE_27718"/>
<dbReference type="PANTHER" id="PTHR38460">
    <property type="entry name" value="TAUTOMERASE YOLI-RELATED"/>
    <property type="match status" value="1"/>
</dbReference>
<dbReference type="OrthoDB" id="9804765at2"/>